<feature type="domain" description="HTH tetR-type" evidence="3">
    <location>
        <begin position="11"/>
        <end position="71"/>
    </location>
</feature>
<organism evidence="4 5">
    <name type="scientific">Pediococcus claussenii (strain ATCC BAA-344 / DSM 14800 / JCM 18046 / KCTC 3811 / LMG 21948 / P06)</name>
    <dbReference type="NCBI Taxonomy" id="701521"/>
    <lineage>
        <taxon>Bacteria</taxon>
        <taxon>Bacillati</taxon>
        <taxon>Bacillota</taxon>
        <taxon>Bacilli</taxon>
        <taxon>Lactobacillales</taxon>
        <taxon>Lactobacillaceae</taxon>
        <taxon>Pediococcus</taxon>
    </lineage>
</organism>
<accession>G8PAT6</accession>
<dbReference type="Gene3D" id="1.10.10.60">
    <property type="entry name" value="Homeodomain-like"/>
    <property type="match status" value="1"/>
</dbReference>
<dbReference type="PATRIC" id="fig|701521.8.peg.313"/>
<sequence length="197" mass="22611">MEKKTTRRRGKELEHDILEAAWKEFQDKGYGKTSMEGIAKRAKTTKTVLYRRWPKKAIIFLMAFRKFGPQIRQSDADTGNLRDDLIELLEPTIQFLEIVGKEAAQGLVVDQLGSHVFDLFKQISSEENETVERIMKVLTRADKRGEVNISKISKRAVRLPVMLVVDALLTDGFITKKDLLEIVDNVLVPTYKYSLNK</sequence>
<dbReference type="SUPFAM" id="SSF46689">
    <property type="entry name" value="Homeodomain-like"/>
    <property type="match status" value="1"/>
</dbReference>
<dbReference type="PROSITE" id="PS50977">
    <property type="entry name" value="HTH_TETR_2"/>
    <property type="match status" value="1"/>
</dbReference>
<dbReference type="Gene3D" id="1.10.357.10">
    <property type="entry name" value="Tetracycline Repressor, domain 2"/>
    <property type="match status" value="1"/>
</dbReference>
<feature type="DNA-binding region" description="H-T-H motif" evidence="2">
    <location>
        <begin position="34"/>
        <end position="53"/>
    </location>
</feature>
<evidence type="ECO:0000259" key="3">
    <source>
        <dbReference type="PROSITE" id="PS50977"/>
    </source>
</evidence>
<reference evidence="4 5" key="1">
    <citation type="journal article" date="2012" name="J. Bacteriol.">
        <title>Complete Genome Sequence of the Beer Spoilage Organism Pediococcus claussenii ATCC BAA-344T.</title>
        <authorList>
            <person name="Pittet V."/>
            <person name="Abegunde T."/>
            <person name="Marfleet T."/>
            <person name="Haakensen M."/>
            <person name="Morrow K."/>
            <person name="Jayaprakash T."/>
            <person name="Schroeder K."/>
            <person name="Trost B."/>
            <person name="Byrns S."/>
            <person name="Bergsveinson J."/>
            <person name="Kusalik A."/>
            <person name="Ziola B."/>
        </authorList>
    </citation>
    <scope>NUCLEOTIDE SEQUENCE [LARGE SCALE GENOMIC DNA]</scope>
    <source>
        <strain evidence="4 5">ATCC BAA-344</strain>
    </source>
</reference>
<evidence type="ECO:0000256" key="1">
    <source>
        <dbReference type="ARBA" id="ARBA00023125"/>
    </source>
</evidence>
<dbReference type="Pfam" id="PF00440">
    <property type="entry name" value="TetR_N"/>
    <property type="match status" value="1"/>
</dbReference>
<evidence type="ECO:0000313" key="5">
    <source>
        <dbReference type="Proteomes" id="UP000005444"/>
    </source>
</evidence>
<dbReference type="HOGENOM" id="CLU_069356_25_3_9"/>
<gene>
    <name evidence="4" type="ordered locus">PECL_334</name>
</gene>
<dbReference type="eggNOG" id="COG1309">
    <property type="taxonomic scope" value="Bacteria"/>
</dbReference>
<dbReference type="GO" id="GO:0000976">
    <property type="term" value="F:transcription cis-regulatory region binding"/>
    <property type="evidence" value="ECO:0007669"/>
    <property type="project" value="TreeGrafter"/>
</dbReference>
<proteinExistence type="predicted"/>
<name>G8PAT6_PEDCP</name>
<dbReference type="KEGG" id="pce:PECL_334"/>
<dbReference type="PANTHER" id="PTHR30055">
    <property type="entry name" value="HTH-TYPE TRANSCRIPTIONAL REGULATOR RUTR"/>
    <property type="match status" value="1"/>
</dbReference>
<dbReference type="STRING" id="701521.PECL_334"/>
<dbReference type="GO" id="GO:0003700">
    <property type="term" value="F:DNA-binding transcription factor activity"/>
    <property type="evidence" value="ECO:0007669"/>
    <property type="project" value="TreeGrafter"/>
</dbReference>
<dbReference type="InterPro" id="IPR050109">
    <property type="entry name" value="HTH-type_TetR-like_transc_reg"/>
</dbReference>
<protein>
    <submittedName>
        <fullName evidence="4">Transcriptional regulator, TetR family</fullName>
    </submittedName>
</protein>
<dbReference type="InterPro" id="IPR001647">
    <property type="entry name" value="HTH_TetR"/>
</dbReference>
<dbReference type="EMBL" id="CP003137">
    <property type="protein sequence ID" value="AEV94645.1"/>
    <property type="molecule type" value="Genomic_DNA"/>
</dbReference>
<evidence type="ECO:0000313" key="4">
    <source>
        <dbReference type="EMBL" id="AEV94645.1"/>
    </source>
</evidence>
<dbReference type="AlphaFoldDB" id="G8PAT6"/>
<dbReference type="PANTHER" id="PTHR30055:SF148">
    <property type="entry name" value="TETR-FAMILY TRANSCRIPTIONAL REGULATOR"/>
    <property type="match status" value="1"/>
</dbReference>
<keyword evidence="1 2" id="KW-0238">DNA-binding</keyword>
<dbReference type="InterPro" id="IPR009057">
    <property type="entry name" value="Homeodomain-like_sf"/>
</dbReference>
<dbReference type="RefSeq" id="WP_014214843.1">
    <property type="nucleotide sequence ID" value="NC_016605.1"/>
</dbReference>
<evidence type="ECO:0000256" key="2">
    <source>
        <dbReference type="PROSITE-ProRule" id="PRU00335"/>
    </source>
</evidence>
<keyword evidence="5" id="KW-1185">Reference proteome</keyword>
<dbReference type="Proteomes" id="UP000005444">
    <property type="component" value="Chromosome"/>
</dbReference>